<comment type="caution">
    <text evidence="7">The sequence shown here is derived from an EMBL/GenBank/DDBJ whole genome shotgun (WGS) entry which is preliminary data.</text>
</comment>
<dbReference type="GO" id="GO:0000981">
    <property type="term" value="F:DNA-binding transcription factor activity, RNA polymerase II-specific"/>
    <property type="evidence" value="ECO:0007669"/>
    <property type="project" value="TreeGrafter"/>
</dbReference>
<evidence type="ECO:0000256" key="3">
    <source>
        <dbReference type="ARBA" id="ARBA00023163"/>
    </source>
</evidence>
<keyword evidence="4" id="KW-0539">Nucleus</keyword>
<proteinExistence type="predicted"/>
<evidence type="ECO:0000259" key="6">
    <source>
        <dbReference type="Pfam" id="PF04082"/>
    </source>
</evidence>
<dbReference type="GO" id="GO:0008270">
    <property type="term" value="F:zinc ion binding"/>
    <property type="evidence" value="ECO:0007669"/>
    <property type="project" value="InterPro"/>
</dbReference>
<dbReference type="PANTHER" id="PTHR47424:SF3">
    <property type="entry name" value="REGULATORY PROTEIN GAL4"/>
    <property type="match status" value="1"/>
</dbReference>
<evidence type="ECO:0000313" key="8">
    <source>
        <dbReference type="Proteomes" id="UP001147782"/>
    </source>
</evidence>
<dbReference type="Pfam" id="PF04082">
    <property type="entry name" value="Fungal_trans"/>
    <property type="match status" value="1"/>
</dbReference>
<evidence type="ECO:0000256" key="5">
    <source>
        <dbReference type="SAM" id="MobiDB-lite"/>
    </source>
</evidence>
<dbReference type="InterPro" id="IPR007219">
    <property type="entry name" value="XnlR_reg_dom"/>
</dbReference>
<dbReference type="AlphaFoldDB" id="A0A9W9RPY5"/>
<feature type="region of interest" description="Disordered" evidence="5">
    <location>
        <begin position="1"/>
        <end position="25"/>
    </location>
</feature>
<protein>
    <recommendedName>
        <fullName evidence="6">Xylanolytic transcriptional activator regulatory domain-containing protein</fullName>
    </recommendedName>
</protein>
<dbReference type="GO" id="GO:0000978">
    <property type="term" value="F:RNA polymerase II cis-regulatory region sequence-specific DNA binding"/>
    <property type="evidence" value="ECO:0007669"/>
    <property type="project" value="TreeGrafter"/>
</dbReference>
<evidence type="ECO:0000256" key="4">
    <source>
        <dbReference type="ARBA" id="ARBA00023242"/>
    </source>
</evidence>
<evidence type="ECO:0000256" key="1">
    <source>
        <dbReference type="ARBA" id="ARBA00023015"/>
    </source>
</evidence>
<dbReference type="RefSeq" id="XP_056551874.1">
    <property type="nucleotide sequence ID" value="XM_056702874.1"/>
</dbReference>
<name>A0A9W9RPY5_9EURO</name>
<gene>
    <name evidence="7" type="ORF">N7496_009961</name>
</gene>
<dbReference type="CDD" id="cd12148">
    <property type="entry name" value="fungal_TF_MHR"/>
    <property type="match status" value="1"/>
</dbReference>
<sequence>MSHYGSNDSIGAAVRSTAKATVAQRAPPNLERLSILSVKKGEMRRRSTRCQGKDEICLYNKETLAVGRRTKGKAAVARTAPNRRPSNEDEPASLQQQLDDSELEPPLGSKHVGEEEDVALDPNQTYYTPHCRFDGKVKEVVAANDQKAGLAPPAVSNLVPFVDAPLFGELDLDSRIRSQDFVAQLPVRSRANELVSFYWWRVDTIEPILDRKRFFHDYEASWVRSWDILLADHEIWLSILNVVFALAVQRQELIPVRERNAEANLYFQRAWMLLRPEKFLWEPGSVQLVQCLMLINRYLHCTSHQQKTWMTGGLALRISQNMNCQPPDVSSSPDSNSEREKRQKVWVSSLIDDKDFLPLSGPQLDFRCVSWSLGRTSVPSMIPLPDVTTQMSSVGDDNELCTDHECAIRGLELHEIGNQIQLAQVQTRNTVASRLGLPRLYQQDKYHTVAIQLDSSLERWENSLRSDWQFRNLQNIADNSVRAKAVLLHARLLGTRIFLYRPMLARYFSMKSSDQASTDIPSLSDRLFKECAGICVETAQKIVSMILDSLEPNVSMGLLPWWYRVYYLHIAGTTFLAAMLSDLFTESVSQSWHSMLTGLREHKHLSFASQLLKRSQSGFLKREILISIKVEI</sequence>
<evidence type="ECO:0000256" key="2">
    <source>
        <dbReference type="ARBA" id="ARBA00023125"/>
    </source>
</evidence>
<keyword evidence="1" id="KW-0805">Transcription regulation</keyword>
<feature type="domain" description="Xylanolytic transcriptional activator regulatory" evidence="6">
    <location>
        <begin position="198"/>
        <end position="351"/>
    </location>
</feature>
<feature type="region of interest" description="Disordered" evidence="5">
    <location>
        <begin position="69"/>
        <end position="121"/>
    </location>
</feature>
<organism evidence="7 8">
    <name type="scientific">Penicillium cataractarum</name>
    <dbReference type="NCBI Taxonomy" id="2100454"/>
    <lineage>
        <taxon>Eukaryota</taxon>
        <taxon>Fungi</taxon>
        <taxon>Dikarya</taxon>
        <taxon>Ascomycota</taxon>
        <taxon>Pezizomycotina</taxon>
        <taxon>Eurotiomycetes</taxon>
        <taxon>Eurotiomycetidae</taxon>
        <taxon>Eurotiales</taxon>
        <taxon>Aspergillaceae</taxon>
        <taxon>Penicillium</taxon>
    </lineage>
</organism>
<accession>A0A9W9RPY5</accession>
<dbReference type="GO" id="GO:0005634">
    <property type="term" value="C:nucleus"/>
    <property type="evidence" value="ECO:0007669"/>
    <property type="project" value="TreeGrafter"/>
</dbReference>
<dbReference type="GO" id="GO:0000435">
    <property type="term" value="P:positive regulation of transcription from RNA polymerase II promoter by galactose"/>
    <property type="evidence" value="ECO:0007669"/>
    <property type="project" value="TreeGrafter"/>
</dbReference>
<dbReference type="GO" id="GO:0006351">
    <property type="term" value="P:DNA-templated transcription"/>
    <property type="evidence" value="ECO:0007669"/>
    <property type="project" value="InterPro"/>
</dbReference>
<reference evidence="7" key="2">
    <citation type="journal article" date="2023" name="IMA Fungus">
        <title>Comparative genomic study of the Penicillium genus elucidates a diverse pangenome and 15 lateral gene transfer events.</title>
        <authorList>
            <person name="Petersen C."/>
            <person name="Sorensen T."/>
            <person name="Nielsen M.R."/>
            <person name="Sondergaard T.E."/>
            <person name="Sorensen J.L."/>
            <person name="Fitzpatrick D.A."/>
            <person name="Frisvad J.C."/>
            <person name="Nielsen K.L."/>
        </authorList>
    </citation>
    <scope>NUCLEOTIDE SEQUENCE</scope>
    <source>
        <strain evidence="7">IBT 29864</strain>
    </source>
</reference>
<dbReference type="OrthoDB" id="424974at2759"/>
<dbReference type="PANTHER" id="PTHR47424">
    <property type="entry name" value="REGULATORY PROTEIN GAL4"/>
    <property type="match status" value="1"/>
</dbReference>
<dbReference type="InterPro" id="IPR051127">
    <property type="entry name" value="Fungal_SecMet_Regulators"/>
</dbReference>
<dbReference type="Proteomes" id="UP001147782">
    <property type="component" value="Unassembled WGS sequence"/>
</dbReference>
<reference evidence="7" key="1">
    <citation type="submission" date="2022-11" db="EMBL/GenBank/DDBJ databases">
        <authorList>
            <person name="Petersen C."/>
        </authorList>
    </citation>
    <scope>NUCLEOTIDE SEQUENCE</scope>
    <source>
        <strain evidence="7">IBT 29864</strain>
    </source>
</reference>
<keyword evidence="2" id="KW-0238">DNA-binding</keyword>
<keyword evidence="3" id="KW-0804">Transcription</keyword>
<dbReference type="EMBL" id="JAPZBS010000008">
    <property type="protein sequence ID" value="KAJ5364248.1"/>
    <property type="molecule type" value="Genomic_DNA"/>
</dbReference>
<evidence type="ECO:0000313" key="7">
    <source>
        <dbReference type="EMBL" id="KAJ5364248.1"/>
    </source>
</evidence>
<dbReference type="GeneID" id="81442053"/>
<keyword evidence="8" id="KW-1185">Reference proteome</keyword>